<reference evidence="7 8" key="1">
    <citation type="submission" date="2016-10" db="EMBL/GenBank/DDBJ databases">
        <title>Arsenicibacter rosenii gen. nov., sp. nov., an efficient arsenic-methylating bacterium isolated from an arsenic-contaminated paddy soil.</title>
        <authorList>
            <person name="Huang K."/>
        </authorList>
    </citation>
    <scope>NUCLEOTIDE SEQUENCE [LARGE SCALE GENOMIC DNA]</scope>
    <source>
        <strain evidence="7 8">SM-1</strain>
    </source>
</reference>
<comment type="pathway">
    <text evidence="1">Pyrimidine metabolism; UMP biosynthesis via salvage pathway; UMP from uridine: step 1/1.</text>
</comment>
<evidence type="ECO:0000256" key="3">
    <source>
        <dbReference type="ARBA" id="ARBA00022679"/>
    </source>
</evidence>
<evidence type="ECO:0000256" key="2">
    <source>
        <dbReference type="ARBA" id="ARBA00012137"/>
    </source>
</evidence>
<evidence type="ECO:0000256" key="4">
    <source>
        <dbReference type="ARBA" id="ARBA00022741"/>
    </source>
</evidence>
<dbReference type="PANTHER" id="PTHR10285">
    <property type="entry name" value="URIDINE KINASE"/>
    <property type="match status" value="1"/>
</dbReference>
<dbReference type="EC" id="2.7.1.48" evidence="2"/>
<comment type="caution">
    <text evidence="7">The sequence shown here is derived from an EMBL/GenBank/DDBJ whole genome shotgun (WGS) entry which is preliminary data.</text>
</comment>
<gene>
    <name evidence="7" type="ORF">BLX24_09475</name>
</gene>
<dbReference type="Pfam" id="PF00485">
    <property type="entry name" value="PRK"/>
    <property type="match status" value="1"/>
</dbReference>
<evidence type="ECO:0000313" key="8">
    <source>
        <dbReference type="Proteomes" id="UP000181790"/>
    </source>
</evidence>
<dbReference type="CDD" id="cd02023">
    <property type="entry name" value="UMPK"/>
    <property type="match status" value="1"/>
</dbReference>
<sequence length="207" mass="24123">MITKPFIVGITGGSASGKTSFLRDLMSAFSEDQICLISQDNYYRDLNSIQVDENGVHNFDLPETIDHHRYAQHIQQLRAGHIVEQLEYTFNKPNVTPKILTFRPAPIIVVEGIFVFHFKEIADLLDLKVFISVKNQVKLDRRIKRDFEERGYDLDDVLYRWKHHVRPTYQQFIKPYKAEADLVVPNNIHYRKGLDVLIAYLKAHLPS</sequence>
<dbReference type="AlphaFoldDB" id="A0A1S2VLW7"/>
<keyword evidence="8" id="KW-1185">Reference proteome</keyword>
<feature type="domain" description="Phosphoribulokinase/uridine kinase" evidence="6">
    <location>
        <begin position="7"/>
        <end position="185"/>
    </location>
</feature>
<dbReference type="EMBL" id="MORL01000004">
    <property type="protein sequence ID" value="OIN59215.1"/>
    <property type="molecule type" value="Genomic_DNA"/>
</dbReference>
<dbReference type="PRINTS" id="PR00988">
    <property type="entry name" value="URIDINKINASE"/>
</dbReference>
<keyword evidence="5 7" id="KW-0418">Kinase</keyword>
<dbReference type="GO" id="GO:0044206">
    <property type="term" value="P:UMP salvage"/>
    <property type="evidence" value="ECO:0007669"/>
    <property type="project" value="UniProtKB-UniPathway"/>
</dbReference>
<dbReference type="InterPro" id="IPR006083">
    <property type="entry name" value="PRK/URK"/>
</dbReference>
<dbReference type="InterPro" id="IPR027417">
    <property type="entry name" value="P-loop_NTPase"/>
</dbReference>
<dbReference type="Gene3D" id="3.40.50.300">
    <property type="entry name" value="P-loop containing nucleotide triphosphate hydrolases"/>
    <property type="match status" value="1"/>
</dbReference>
<keyword evidence="3" id="KW-0808">Transferase</keyword>
<dbReference type="OrthoDB" id="9777642at2"/>
<dbReference type="UniPathway" id="UPA00574">
    <property type="reaction ID" value="UER00637"/>
</dbReference>
<dbReference type="GO" id="GO:0005524">
    <property type="term" value="F:ATP binding"/>
    <property type="evidence" value="ECO:0007669"/>
    <property type="project" value="InterPro"/>
</dbReference>
<dbReference type="SUPFAM" id="SSF52540">
    <property type="entry name" value="P-loop containing nucleoside triphosphate hydrolases"/>
    <property type="match status" value="1"/>
</dbReference>
<evidence type="ECO:0000256" key="1">
    <source>
        <dbReference type="ARBA" id="ARBA00004690"/>
    </source>
</evidence>
<dbReference type="Proteomes" id="UP000181790">
    <property type="component" value="Unassembled WGS sequence"/>
</dbReference>
<dbReference type="GO" id="GO:0004849">
    <property type="term" value="F:uridine kinase activity"/>
    <property type="evidence" value="ECO:0007669"/>
    <property type="project" value="UniProtKB-EC"/>
</dbReference>
<accession>A0A1S2VLW7</accession>
<name>A0A1S2VLW7_9BACT</name>
<dbReference type="RefSeq" id="WP_071502899.1">
    <property type="nucleotide sequence ID" value="NZ_MORL01000004.1"/>
</dbReference>
<organism evidence="7 8">
    <name type="scientific">Arsenicibacter rosenii</name>
    <dbReference type="NCBI Taxonomy" id="1750698"/>
    <lineage>
        <taxon>Bacteria</taxon>
        <taxon>Pseudomonadati</taxon>
        <taxon>Bacteroidota</taxon>
        <taxon>Cytophagia</taxon>
        <taxon>Cytophagales</taxon>
        <taxon>Spirosomataceae</taxon>
        <taxon>Arsenicibacter</taxon>
    </lineage>
</organism>
<evidence type="ECO:0000259" key="6">
    <source>
        <dbReference type="Pfam" id="PF00485"/>
    </source>
</evidence>
<protein>
    <recommendedName>
        <fullName evidence="2">uridine/cytidine kinase</fullName>
        <ecNumber evidence="2">2.7.1.48</ecNumber>
    </recommendedName>
</protein>
<dbReference type="InterPro" id="IPR000764">
    <property type="entry name" value="Uridine_kinase-like"/>
</dbReference>
<keyword evidence="4" id="KW-0547">Nucleotide-binding</keyword>
<dbReference type="NCBIfam" id="NF004018">
    <property type="entry name" value="PRK05480.1"/>
    <property type="match status" value="1"/>
</dbReference>
<evidence type="ECO:0000256" key="5">
    <source>
        <dbReference type="ARBA" id="ARBA00022777"/>
    </source>
</evidence>
<evidence type="ECO:0000313" key="7">
    <source>
        <dbReference type="EMBL" id="OIN59215.1"/>
    </source>
</evidence>
<proteinExistence type="predicted"/>